<sequence>MIQTIVCEINRAEYTVNLVYLREMLSSTIEEGKFLRQELNQIVGKYGEDVDFRSTKDVTRFSKLLLRSEDTEVRKITNEALDRWIEQTKDVFFIKLKNYKRCRDRYRKIATFINSLSITFDEWGNNCVHAFMESNLRTATINPQFTVNRIGGISMLQPAMPFSITEMMGLLSFNVAIQFESSDEMVGFLNKYGDIIWGDYMGEWLLVSGEVLYAQMIVSEYEVIPFFDSEDEMKRLIGQFNLEYRRPLAISSKIIIKD</sequence>
<dbReference type="AlphaFoldDB" id="A0A7Y6BUG1"/>
<keyword evidence="2" id="KW-1185">Reference proteome</keyword>
<evidence type="ECO:0000313" key="2">
    <source>
        <dbReference type="Proteomes" id="UP000526125"/>
    </source>
</evidence>
<organism evidence="1 2">
    <name type="scientific">Paenibacillus xylanilyticus</name>
    <dbReference type="NCBI Taxonomy" id="248903"/>
    <lineage>
        <taxon>Bacteria</taxon>
        <taxon>Bacillati</taxon>
        <taxon>Bacillota</taxon>
        <taxon>Bacilli</taxon>
        <taxon>Bacillales</taxon>
        <taxon>Paenibacillaceae</taxon>
        <taxon>Paenibacillus</taxon>
    </lineage>
</organism>
<protein>
    <submittedName>
        <fullName evidence="1">Uncharacterized protein</fullName>
    </submittedName>
</protein>
<name>A0A7Y6BUG1_9BACL</name>
<dbReference type="Proteomes" id="UP000526125">
    <property type="component" value="Unassembled WGS sequence"/>
</dbReference>
<proteinExistence type="predicted"/>
<dbReference type="EMBL" id="JABMCB010000165">
    <property type="protein sequence ID" value="NUU75089.1"/>
    <property type="molecule type" value="Genomic_DNA"/>
</dbReference>
<dbReference type="RefSeq" id="WP_175394937.1">
    <property type="nucleotide sequence ID" value="NZ_JABMCB010000165.1"/>
</dbReference>
<gene>
    <name evidence="1" type="ORF">HP552_07525</name>
</gene>
<accession>A0A7Y6BUG1</accession>
<comment type="caution">
    <text evidence="1">The sequence shown here is derived from an EMBL/GenBank/DDBJ whole genome shotgun (WGS) entry which is preliminary data.</text>
</comment>
<evidence type="ECO:0000313" key="1">
    <source>
        <dbReference type="EMBL" id="NUU75089.1"/>
    </source>
</evidence>
<reference evidence="1 2" key="1">
    <citation type="submission" date="2020-05" db="EMBL/GenBank/DDBJ databases">
        <title>Genome Sequencing of Type Strains.</title>
        <authorList>
            <person name="Lemaire J.F."/>
            <person name="Inderbitzin P."/>
            <person name="Gregorio O.A."/>
            <person name="Collins S.B."/>
            <person name="Wespe N."/>
            <person name="Knight-Connoni V."/>
        </authorList>
    </citation>
    <scope>NUCLEOTIDE SEQUENCE [LARGE SCALE GENOMIC DNA]</scope>
    <source>
        <strain evidence="1 2">LMG 21957</strain>
    </source>
</reference>